<dbReference type="PROSITE" id="PS01143">
    <property type="entry name" value="RIBOSOMAL_L31"/>
    <property type="match status" value="1"/>
</dbReference>
<dbReference type="EMBL" id="DRKW01000342">
    <property type="protein sequence ID" value="HEB74698.1"/>
    <property type="molecule type" value="Genomic_DNA"/>
</dbReference>
<comment type="cofactor">
    <cofactor evidence="10">
        <name>Zn(2+)</name>
        <dbReference type="ChEBI" id="CHEBI:29105"/>
    </cofactor>
    <text evidence="10">Binds 1 zinc ion per subunit.</text>
</comment>
<reference evidence="11 13" key="1">
    <citation type="submission" date="2015-10" db="EMBL/GenBank/DDBJ databases">
        <title>Candidatus Desulfofervidus auxilii, a hydrogenotrophic sulfate-reducing bacterium involved in the thermophilic anaerobic oxidation of methane.</title>
        <authorList>
            <person name="Krukenberg V."/>
            <person name="Richter M."/>
            <person name="Wegener G."/>
        </authorList>
    </citation>
    <scope>NUCLEOTIDE SEQUENCE [LARGE SCALE GENOMIC DNA]</scope>
    <source>
        <strain evidence="11 13">HS1</strain>
    </source>
</reference>
<keyword evidence="13" id="KW-1185">Reference proteome</keyword>
<accession>A0A7V1I5Z9</accession>
<organism evidence="12">
    <name type="scientific">Desulfofervidus auxilii</name>
    <dbReference type="NCBI Taxonomy" id="1621989"/>
    <lineage>
        <taxon>Bacteria</taxon>
        <taxon>Pseudomonadati</taxon>
        <taxon>Thermodesulfobacteriota</taxon>
        <taxon>Candidatus Desulfofervidia</taxon>
        <taxon>Candidatus Desulfofervidales</taxon>
        <taxon>Candidatus Desulfofervidaceae</taxon>
        <taxon>Candidatus Desulfofervidus</taxon>
    </lineage>
</organism>
<evidence type="ECO:0000256" key="2">
    <source>
        <dbReference type="ARBA" id="ARBA00011838"/>
    </source>
</evidence>
<comment type="subunit">
    <text evidence="2 10">Part of the 50S ribosomal subunit.</text>
</comment>
<keyword evidence="7 10" id="KW-0689">Ribosomal protein</keyword>
<dbReference type="NCBIfam" id="NF000612">
    <property type="entry name" value="PRK00019.1"/>
    <property type="match status" value="1"/>
</dbReference>
<dbReference type="KEGG" id="daw:HS1_000660"/>
<feature type="binding site" evidence="10">
    <location>
        <position position="36"/>
    </location>
    <ligand>
        <name>Zn(2+)</name>
        <dbReference type="ChEBI" id="CHEBI:29105"/>
    </ligand>
</feature>
<dbReference type="EMBL" id="CP013015">
    <property type="protein sequence ID" value="AMM40466.1"/>
    <property type="molecule type" value="Genomic_DNA"/>
</dbReference>
<dbReference type="GO" id="GO:0019843">
    <property type="term" value="F:rRNA binding"/>
    <property type="evidence" value="ECO:0007669"/>
    <property type="project" value="UniProtKB-KW"/>
</dbReference>
<evidence type="ECO:0000256" key="5">
    <source>
        <dbReference type="ARBA" id="ARBA00022833"/>
    </source>
</evidence>
<proteinExistence type="inferred from homology"/>
<dbReference type="OrthoDB" id="9803251at2"/>
<dbReference type="SUPFAM" id="SSF143800">
    <property type="entry name" value="L28p-like"/>
    <property type="match status" value="1"/>
</dbReference>
<evidence type="ECO:0000256" key="6">
    <source>
        <dbReference type="ARBA" id="ARBA00022884"/>
    </source>
</evidence>
<dbReference type="NCBIfam" id="TIGR00105">
    <property type="entry name" value="L31"/>
    <property type="match status" value="1"/>
</dbReference>
<dbReference type="Gene3D" id="4.10.830.30">
    <property type="entry name" value="Ribosomal protein L31"/>
    <property type="match status" value="1"/>
</dbReference>
<dbReference type="Pfam" id="PF01197">
    <property type="entry name" value="Ribosomal_L31"/>
    <property type="match status" value="1"/>
</dbReference>
<evidence type="ECO:0000256" key="4">
    <source>
        <dbReference type="ARBA" id="ARBA00022730"/>
    </source>
</evidence>
<dbReference type="InterPro" id="IPR002150">
    <property type="entry name" value="Ribosomal_bL31"/>
</dbReference>
<evidence type="ECO:0000256" key="1">
    <source>
        <dbReference type="ARBA" id="ARBA00009296"/>
    </source>
</evidence>
<evidence type="ECO:0000256" key="3">
    <source>
        <dbReference type="ARBA" id="ARBA00022723"/>
    </source>
</evidence>
<dbReference type="GO" id="GO:1990904">
    <property type="term" value="C:ribonucleoprotein complex"/>
    <property type="evidence" value="ECO:0007669"/>
    <property type="project" value="UniProtKB-KW"/>
</dbReference>
<evidence type="ECO:0000256" key="8">
    <source>
        <dbReference type="ARBA" id="ARBA00023274"/>
    </source>
</evidence>
<dbReference type="InterPro" id="IPR042105">
    <property type="entry name" value="Ribosomal_bL31_sf"/>
</dbReference>
<protein>
    <recommendedName>
        <fullName evidence="9 10">Large ribosomal subunit protein bL31</fullName>
    </recommendedName>
</protein>
<dbReference type="RefSeq" id="WP_066060884.1">
    <property type="nucleotide sequence ID" value="NZ_CP013015.1"/>
</dbReference>
<comment type="similarity">
    <text evidence="1 10">Belongs to the bacterial ribosomal protein bL31 family. Type A subfamily.</text>
</comment>
<dbReference type="AlphaFoldDB" id="A0A7V1I5Z9"/>
<gene>
    <name evidence="10" type="primary">rpmE</name>
    <name evidence="12" type="ORF">ENJ03_05710</name>
    <name evidence="11" type="ORF">HS1_000660</name>
</gene>
<keyword evidence="6 10" id="KW-0694">RNA-binding</keyword>
<dbReference type="GO" id="GO:0005840">
    <property type="term" value="C:ribosome"/>
    <property type="evidence" value="ECO:0007669"/>
    <property type="project" value="UniProtKB-KW"/>
</dbReference>
<dbReference type="InterPro" id="IPR027491">
    <property type="entry name" value="Ribosomal_bL31_A"/>
</dbReference>
<evidence type="ECO:0000256" key="10">
    <source>
        <dbReference type="HAMAP-Rule" id="MF_00501"/>
    </source>
</evidence>
<dbReference type="PRINTS" id="PR01249">
    <property type="entry name" value="RIBOSOMALL31"/>
</dbReference>
<keyword evidence="4 10" id="KW-0699">rRNA-binding</keyword>
<dbReference type="GO" id="GO:0046872">
    <property type="term" value="F:metal ion binding"/>
    <property type="evidence" value="ECO:0007669"/>
    <property type="project" value="UniProtKB-KW"/>
</dbReference>
<feature type="binding site" evidence="10">
    <location>
        <position position="18"/>
    </location>
    <ligand>
        <name>Zn(2+)</name>
        <dbReference type="ChEBI" id="CHEBI:29105"/>
    </ligand>
</feature>
<evidence type="ECO:0000313" key="13">
    <source>
        <dbReference type="Proteomes" id="UP000070560"/>
    </source>
</evidence>
<evidence type="ECO:0000313" key="11">
    <source>
        <dbReference type="EMBL" id="AMM40466.1"/>
    </source>
</evidence>
<comment type="function">
    <text evidence="10">Binds the 23S rRNA.</text>
</comment>
<reference evidence="12" key="2">
    <citation type="journal article" date="2020" name="mSystems">
        <title>Genome- and Community-Level Interaction Insights into Carbon Utilization and Element Cycling Functions of Hydrothermarchaeota in Hydrothermal Sediment.</title>
        <authorList>
            <person name="Zhou Z."/>
            <person name="Liu Y."/>
            <person name="Xu W."/>
            <person name="Pan J."/>
            <person name="Luo Z.H."/>
            <person name="Li M."/>
        </authorList>
    </citation>
    <scope>NUCLEOTIDE SEQUENCE [LARGE SCALE GENOMIC DNA]</scope>
    <source>
        <strain evidence="12">HyVt-45</strain>
    </source>
</reference>
<keyword evidence="8 10" id="KW-0687">Ribonucleoprotein</keyword>
<evidence type="ECO:0000256" key="9">
    <source>
        <dbReference type="ARBA" id="ARBA00035687"/>
    </source>
</evidence>
<dbReference type="GO" id="GO:0003735">
    <property type="term" value="F:structural constituent of ribosome"/>
    <property type="evidence" value="ECO:0007669"/>
    <property type="project" value="InterPro"/>
</dbReference>
<dbReference type="PANTHER" id="PTHR33280">
    <property type="entry name" value="50S RIBOSOMAL PROTEIN L31, CHLOROPLASTIC"/>
    <property type="match status" value="1"/>
</dbReference>
<dbReference type="GO" id="GO:0006412">
    <property type="term" value="P:translation"/>
    <property type="evidence" value="ECO:0007669"/>
    <property type="project" value="UniProtKB-UniRule"/>
</dbReference>
<sequence length="69" mass="8068">MKEKIHPPYYRTKIRCACGFELEVGSTKKDIKVEICSHCHPFFTGKEKYIDAAGQIEKFKRKYGIVDKE</sequence>
<dbReference type="Proteomes" id="UP000070560">
    <property type="component" value="Chromosome"/>
</dbReference>
<name>A0A7V1I5Z9_DESA2</name>
<evidence type="ECO:0000313" key="12">
    <source>
        <dbReference type="EMBL" id="HEB74698.1"/>
    </source>
</evidence>
<feature type="binding site" evidence="10">
    <location>
        <position position="16"/>
    </location>
    <ligand>
        <name>Zn(2+)</name>
        <dbReference type="ChEBI" id="CHEBI:29105"/>
    </ligand>
</feature>
<feature type="binding site" evidence="10">
    <location>
        <position position="39"/>
    </location>
    <ligand>
        <name>Zn(2+)</name>
        <dbReference type="ChEBI" id="CHEBI:29105"/>
    </ligand>
</feature>
<dbReference type="InterPro" id="IPR034704">
    <property type="entry name" value="Ribosomal_bL28/bL31-like_sf"/>
</dbReference>
<evidence type="ECO:0000256" key="7">
    <source>
        <dbReference type="ARBA" id="ARBA00022980"/>
    </source>
</evidence>
<keyword evidence="3 10" id="KW-0479">Metal-binding</keyword>
<keyword evidence="5 10" id="KW-0862">Zinc</keyword>
<dbReference type="HAMAP" id="MF_00501">
    <property type="entry name" value="Ribosomal_bL31_1"/>
    <property type="match status" value="1"/>
</dbReference>
<dbReference type="PANTHER" id="PTHR33280:SF1">
    <property type="entry name" value="LARGE RIBOSOMAL SUBUNIT PROTEIN BL31C"/>
    <property type="match status" value="1"/>
</dbReference>
<dbReference type="Proteomes" id="UP000886268">
    <property type="component" value="Unassembled WGS sequence"/>
</dbReference>